<reference evidence="2 3" key="2">
    <citation type="submission" date="2018-08" db="EMBL/GenBank/DDBJ databases">
        <authorList>
            <person name="Laetsch R D."/>
            <person name="Stevens L."/>
            <person name="Kumar S."/>
            <person name="Blaxter L. M."/>
        </authorList>
    </citation>
    <scope>NUCLEOTIDE SEQUENCE [LARGE SCALE GENOMIC DNA]</scope>
</reference>
<protein>
    <submittedName>
        <fullName evidence="4">Aa_trans domain-containing protein</fullName>
    </submittedName>
</protein>
<gene>
    <name evidence="2" type="ORF">NOO_LOCUS11193</name>
</gene>
<keyword evidence="3" id="KW-1185">Reference proteome</keyword>
<dbReference type="WBParaSite" id="nOo.2.0.1.t11193-RA">
    <property type="protein sequence ID" value="nOo.2.0.1.t11193-RA"/>
    <property type="gene ID" value="nOo.2.0.1.g11193"/>
</dbReference>
<reference evidence="4" key="1">
    <citation type="submission" date="2016-06" db="UniProtKB">
        <authorList>
            <consortium name="WormBaseParasite"/>
        </authorList>
    </citation>
    <scope>IDENTIFICATION</scope>
</reference>
<dbReference type="Proteomes" id="UP000271087">
    <property type="component" value="Unassembled WGS sequence"/>
</dbReference>
<evidence type="ECO:0000313" key="2">
    <source>
        <dbReference type="EMBL" id="VDM95229.1"/>
    </source>
</evidence>
<proteinExistence type="predicted"/>
<dbReference type="STRING" id="42157.A0A182ESS3"/>
<evidence type="ECO:0000313" key="3">
    <source>
        <dbReference type="Proteomes" id="UP000271087"/>
    </source>
</evidence>
<keyword evidence="1" id="KW-1133">Transmembrane helix</keyword>
<accession>A0A182ESS3</accession>
<evidence type="ECO:0000313" key="4">
    <source>
        <dbReference type="WBParaSite" id="nOo.2.0.1.t11193-RA"/>
    </source>
</evidence>
<dbReference type="EMBL" id="UYRW01007414">
    <property type="protein sequence ID" value="VDM95229.1"/>
    <property type="molecule type" value="Genomic_DNA"/>
</dbReference>
<feature type="transmembrane region" description="Helical" evidence="1">
    <location>
        <begin position="25"/>
        <end position="47"/>
    </location>
</feature>
<name>A0A182ESS3_ONCOC</name>
<dbReference type="OrthoDB" id="3900342at2759"/>
<organism evidence="4">
    <name type="scientific">Onchocerca ochengi</name>
    <name type="common">Filarial nematode worm</name>
    <dbReference type="NCBI Taxonomy" id="42157"/>
    <lineage>
        <taxon>Eukaryota</taxon>
        <taxon>Metazoa</taxon>
        <taxon>Ecdysozoa</taxon>
        <taxon>Nematoda</taxon>
        <taxon>Chromadorea</taxon>
        <taxon>Rhabditida</taxon>
        <taxon>Spirurina</taxon>
        <taxon>Spiruromorpha</taxon>
        <taxon>Filarioidea</taxon>
        <taxon>Onchocercidae</taxon>
        <taxon>Onchocerca</taxon>
    </lineage>
</organism>
<sequence length="66" mass="7537">MASLRERFFRLKTTKNMMETRLKRCLTITDITLLGVGHMVGAGIYVLTGFRMQIILLTSCTRPCEV</sequence>
<evidence type="ECO:0000256" key="1">
    <source>
        <dbReference type="SAM" id="Phobius"/>
    </source>
</evidence>
<keyword evidence="1" id="KW-0812">Transmembrane</keyword>
<keyword evidence="1" id="KW-0472">Membrane</keyword>
<dbReference type="AlphaFoldDB" id="A0A182ESS3"/>